<dbReference type="InterPro" id="IPR013517">
    <property type="entry name" value="FG-GAP"/>
</dbReference>
<dbReference type="PANTHER" id="PTHR44103">
    <property type="entry name" value="PROPROTEIN CONVERTASE P"/>
    <property type="match status" value="1"/>
</dbReference>
<protein>
    <recommendedName>
        <fullName evidence="4">T9SS type B sorting domain-containing protein</fullName>
    </recommendedName>
</protein>
<dbReference type="Proteomes" id="UP000637774">
    <property type="component" value="Unassembled WGS sequence"/>
</dbReference>
<dbReference type="PANTHER" id="PTHR44103:SF1">
    <property type="entry name" value="PROPROTEIN CONVERTASE P"/>
    <property type="match status" value="1"/>
</dbReference>
<evidence type="ECO:0008006" key="4">
    <source>
        <dbReference type="Google" id="ProtNLM"/>
    </source>
</evidence>
<dbReference type="SUPFAM" id="SSF69318">
    <property type="entry name" value="Integrin alpha N-terminal domain"/>
    <property type="match status" value="1"/>
</dbReference>
<dbReference type="EMBL" id="BMGY01000071">
    <property type="protein sequence ID" value="GGH91354.1"/>
    <property type="molecule type" value="Genomic_DNA"/>
</dbReference>
<dbReference type="Gene3D" id="2.130.10.130">
    <property type="entry name" value="Integrin alpha, N-terminal"/>
    <property type="match status" value="1"/>
</dbReference>
<accession>A0ABQ2AJS3</accession>
<comment type="caution">
    <text evidence="2">The sequence shown here is derived from an EMBL/GenBank/DDBJ whole genome shotgun (WGS) entry which is preliminary data.</text>
</comment>
<gene>
    <name evidence="2" type="ORF">GCM10011495_39270</name>
</gene>
<dbReference type="Pfam" id="PF13517">
    <property type="entry name" value="FG-GAP_3"/>
    <property type="match status" value="4"/>
</dbReference>
<reference evidence="3" key="1">
    <citation type="journal article" date="2019" name="Int. J. Syst. Evol. Microbiol.">
        <title>The Global Catalogue of Microorganisms (GCM) 10K type strain sequencing project: providing services to taxonomists for standard genome sequencing and annotation.</title>
        <authorList>
            <consortium name="The Broad Institute Genomics Platform"/>
            <consortium name="The Broad Institute Genome Sequencing Center for Infectious Disease"/>
            <person name="Wu L."/>
            <person name="Ma J."/>
        </authorList>
    </citation>
    <scope>NUCLEOTIDE SEQUENCE [LARGE SCALE GENOMIC DNA]</scope>
    <source>
        <strain evidence="3">CGMCC 1.14966</strain>
    </source>
</reference>
<proteinExistence type="predicted"/>
<evidence type="ECO:0000313" key="3">
    <source>
        <dbReference type="Proteomes" id="UP000637774"/>
    </source>
</evidence>
<dbReference type="Pfam" id="PF13585">
    <property type="entry name" value="CHU_C"/>
    <property type="match status" value="1"/>
</dbReference>
<name>A0ABQ2AJS3_9BACT</name>
<organism evidence="2 3">
    <name type="scientific">Hymenobacter frigidus</name>
    <dbReference type="NCBI Taxonomy" id="1524095"/>
    <lineage>
        <taxon>Bacteria</taxon>
        <taxon>Pseudomonadati</taxon>
        <taxon>Bacteroidota</taxon>
        <taxon>Cytophagia</taxon>
        <taxon>Cytophagales</taxon>
        <taxon>Hymenobacteraceae</taxon>
        <taxon>Hymenobacter</taxon>
    </lineage>
</organism>
<keyword evidence="3" id="KW-1185">Reference proteome</keyword>
<sequence length="845" mass="86651">MNGSTVRFQPTFPWQPGETVQTVLTTTVQNSAGLSLSRPRVQQFTAATAGGSGRFAPGSDVSTTFTESIATADLDGDGDLDLLTAQYHGNSVNVQFNNGAGQYAFSSSVVVGLALVSNPFSVSAADLDGDGDIDFVTANNDAVLHSASVRFNDGSGHFSGGSELFVGSNPVAVTTADVDGDGDLDVLVANSGPGSNSVSVRFNTGSGTFSGGSEAQVGPGPQSIAMGDVDGDGDLDLLTASYGTFGNPPGTTVSVRLNNGSGTFAGTREVPVAVRPFSIATADVDADGDLDFLSVSSAAVGLVNVRVNDGTGRFINGPDVPVGAYPHGVTTGDVDGDGDLDLLTANYTTGTSGGGTVSVRLNDGSGGFTGGSEVPTATGPWCVVTGDVDGDGDLDLLTGNFPGTTSVRLNQAAVPAPALHIAGDSLLCNSGQVRLTASSTGAVTAYRWSTGATTASIVVTQPGLYTVTATFTGGLTNTTRYRVHSLAPTVRIAGDTVQCPGRPTQLSALAPGARSLRWSTGDSTAIIGVRTPGTYTVTAFYGSGCQARAHVLVSAPQVHITGLAVVCTGTGTHLNAVAPGASSFQWDGGTAGPALTVSQPGTYRVVATFPNGCTATATQRVSAPLVRITGDTLLCPGQTGTLRAPAGATSYRWNTGATTASLAVTQPGRYSVTVAYGGCTAVAQVQVQALAVAPVYTLGADTTLCEGESLVLRVRGEVPGTVRYAWTDGFATPTRRVQQPGVYFLQLHLPCSTQTLSRRITYRPCLVFPNIITPNGDRANERFVIQGLPPEGAALALYNRWGTPVYATDAYHNDWGEHAAPGVYFYVLHRAGSGTFYKGWVEVMR</sequence>
<dbReference type="InterPro" id="IPR028994">
    <property type="entry name" value="Integrin_alpha_N"/>
</dbReference>
<evidence type="ECO:0000313" key="2">
    <source>
        <dbReference type="EMBL" id="GGH91354.1"/>
    </source>
</evidence>
<evidence type="ECO:0000256" key="1">
    <source>
        <dbReference type="ARBA" id="ARBA00022729"/>
    </source>
</evidence>
<keyword evidence="1" id="KW-0732">Signal</keyword>